<evidence type="ECO:0000313" key="6">
    <source>
        <dbReference type="Proteomes" id="UP000286415"/>
    </source>
</evidence>
<protein>
    <submittedName>
        <fullName evidence="5">Tensin-4</fullName>
    </submittedName>
</protein>
<dbReference type="AlphaFoldDB" id="A0A8T1MZ97"/>
<proteinExistence type="predicted"/>
<accession>A0A8T1MZ97</accession>
<sequence length="389" mass="43753">MHASPDYCLGANGDRPNCSKVSHGSSPSKNSRRLTSMPFHVTPDQYYYLPDDFPGIIKAVRNTSVLWFFPNMQTAETKHLLENQPSGSFIVRNNGSEADSYKLSFKSAGGVIQRIILDRTHNGFLIRGVREPQYYPSLLHVVATFCCQISVLPCLLRLPGYRPYRHGLHTENPEVFENGYNSVDGYEGYSGLRRSGSKRRSGRRNHPSDWIPASVTPTAMLSRSGSSRRSRKSAHFFSSAHALLPQGAACNLLYLGQFSVGTQSAGYAIKMCVDHVLGRSQLNADPTVIEFRVNENGITMTDLSQRKFSQRHYPTDFLQFIGVDPLKRKWKTEDQNGMTKEVDIFGFVSCNPFLTPGNNQCHLLSEYDDNERASVICDFTQRYLNLSDL</sequence>
<evidence type="ECO:0000256" key="1">
    <source>
        <dbReference type="ARBA" id="ARBA00022999"/>
    </source>
</evidence>
<dbReference type="OrthoDB" id="6273691at2759"/>
<dbReference type="GO" id="GO:0005925">
    <property type="term" value="C:focal adhesion"/>
    <property type="evidence" value="ECO:0007669"/>
    <property type="project" value="TreeGrafter"/>
</dbReference>
<keyword evidence="6" id="KW-1185">Reference proteome</keyword>
<dbReference type="Gene3D" id="3.30.505.10">
    <property type="entry name" value="SH2 domain"/>
    <property type="match status" value="1"/>
</dbReference>
<reference evidence="5 6" key="1">
    <citation type="journal article" date="2018" name="Biotechnol. Adv.">
        <title>Improved genomic resources and new bioinformatic workflow for the carcinogenic parasite Clonorchis sinensis: Biotechnological implications.</title>
        <authorList>
            <person name="Wang D."/>
            <person name="Korhonen P.K."/>
            <person name="Gasser R.B."/>
            <person name="Young N.D."/>
        </authorList>
    </citation>
    <scope>NUCLEOTIDE SEQUENCE [LARGE SCALE GENOMIC DNA]</scope>
    <source>
        <strain evidence="5">Cs-k2</strain>
    </source>
</reference>
<evidence type="ECO:0000256" key="2">
    <source>
        <dbReference type="PROSITE-ProRule" id="PRU00191"/>
    </source>
</evidence>
<comment type="caution">
    <text evidence="5">The sequence shown here is derived from an EMBL/GenBank/DDBJ whole genome shotgun (WGS) entry which is preliminary data.</text>
</comment>
<organism evidence="5 6">
    <name type="scientific">Clonorchis sinensis</name>
    <name type="common">Chinese liver fluke</name>
    <dbReference type="NCBI Taxonomy" id="79923"/>
    <lineage>
        <taxon>Eukaryota</taxon>
        <taxon>Metazoa</taxon>
        <taxon>Spiralia</taxon>
        <taxon>Lophotrochozoa</taxon>
        <taxon>Platyhelminthes</taxon>
        <taxon>Trematoda</taxon>
        <taxon>Digenea</taxon>
        <taxon>Opisthorchiida</taxon>
        <taxon>Opisthorchiata</taxon>
        <taxon>Opisthorchiidae</taxon>
        <taxon>Clonorchis</taxon>
    </lineage>
</organism>
<gene>
    <name evidence="5" type="ORF">CSKR_113708</name>
</gene>
<dbReference type="PROSITE" id="PS50001">
    <property type="entry name" value="SH2"/>
    <property type="match status" value="1"/>
</dbReference>
<feature type="domain" description="SH2" evidence="4">
    <location>
        <begin position="67"/>
        <end position="160"/>
    </location>
</feature>
<dbReference type="PANTHER" id="PTHR45734:SF7">
    <property type="entry name" value="EGFR ADAPTER PROTEIN-RELATED"/>
    <property type="match status" value="1"/>
</dbReference>
<evidence type="ECO:0000256" key="3">
    <source>
        <dbReference type="SAM" id="MobiDB-lite"/>
    </source>
</evidence>
<dbReference type="SUPFAM" id="SSF55550">
    <property type="entry name" value="SH2 domain"/>
    <property type="match status" value="1"/>
</dbReference>
<dbReference type="InterPro" id="IPR000980">
    <property type="entry name" value="SH2"/>
</dbReference>
<dbReference type="Gene3D" id="2.30.29.30">
    <property type="entry name" value="Pleckstrin-homology domain (PH domain)/Phosphotyrosine-binding domain (PTB)"/>
    <property type="match status" value="1"/>
</dbReference>
<dbReference type="EMBL" id="NIRI02000010">
    <property type="protein sequence ID" value="KAG5454246.1"/>
    <property type="molecule type" value="Genomic_DNA"/>
</dbReference>
<feature type="compositionally biased region" description="Basic residues" evidence="3">
    <location>
        <begin position="195"/>
        <end position="205"/>
    </location>
</feature>
<dbReference type="InterPro" id="IPR036860">
    <property type="entry name" value="SH2_dom_sf"/>
</dbReference>
<dbReference type="CDD" id="cd00173">
    <property type="entry name" value="SH2"/>
    <property type="match status" value="1"/>
</dbReference>
<dbReference type="CDD" id="cd01213">
    <property type="entry name" value="PTB_tensin"/>
    <property type="match status" value="1"/>
</dbReference>
<dbReference type="Pfam" id="PF08416">
    <property type="entry name" value="PTB"/>
    <property type="match status" value="1"/>
</dbReference>
<dbReference type="InterPro" id="IPR033929">
    <property type="entry name" value="Tensin_PTB"/>
</dbReference>
<evidence type="ECO:0000259" key="4">
    <source>
        <dbReference type="PROSITE" id="PS50001"/>
    </source>
</evidence>
<dbReference type="Pfam" id="PF00017">
    <property type="entry name" value="SH2"/>
    <property type="match status" value="1"/>
</dbReference>
<keyword evidence="1 2" id="KW-0727">SH2 domain</keyword>
<dbReference type="PANTHER" id="PTHR45734">
    <property type="entry name" value="TENSIN"/>
    <property type="match status" value="1"/>
</dbReference>
<reference evidence="5 6" key="2">
    <citation type="journal article" date="2021" name="Genomics">
        <title>High-quality reference genome for Clonorchis sinensis.</title>
        <authorList>
            <person name="Young N.D."/>
            <person name="Stroehlein A.J."/>
            <person name="Kinkar L."/>
            <person name="Wang T."/>
            <person name="Sohn W.M."/>
            <person name="Chang B.C.H."/>
            <person name="Kaur P."/>
            <person name="Weisz D."/>
            <person name="Dudchenko O."/>
            <person name="Aiden E.L."/>
            <person name="Korhonen P.K."/>
            <person name="Gasser R.B."/>
        </authorList>
    </citation>
    <scope>NUCLEOTIDE SEQUENCE [LARGE SCALE GENOMIC DNA]</scope>
    <source>
        <strain evidence="5">Cs-k2</strain>
    </source>
</reference>
<dbReference type="InterPro" id="IPR013625">
    <property type="entry name" value="PTB"/>
</dbReference>
<dbReference type="InterPro" id="IPR011993">
    <property type="entry name" value="PH-like_dom_sf"/>
</dbReference>
<feature type="region of interest" description="Disordered" evidence="3">
    <location>
        <begin position="191"/>
        <end position="213"/>
    </location>
</feature>
<dbReference type="Proteomes" id="UP000286415">
    <property type="component" value="Unassembled WGS sequence"/>
</dbReference>
<dbReference type="InterPro" id="IPR051484">
    <property type="entry name" value="Tensin_PTEN_phosphatase"/>
</dbReference>
<evidence type="ECO:0000313" key="5">
    <source>
        <dbReference type="EMBL" id="KAG5454246.1"/>
    </source>
</evidence>
<dbReference type="SUPFAM" id="SSF50729">
    <property type="entry name" value="PH domain-like"/>
    <property type="match status" value="1"/>
</dbReference>
<name>A0A8T1MZ97_CLOSI</name>